<reference evidence="1 2" key="1">
    <citation type="submission" date="2020-12" db="EMBL/GenBank/DDBJ databases">
        <title>Dynamics of Baltic Sea phages driven by environmental changes.</title>
        <authorList>
            <person name="Hoetzinger M."/>
            <person name="Nilsson E."/>
            <person name="Holmfeldt K."/>
        </authorList>
    </citation>
    <scope>NUCLEOTIDE SEQUENCE [LARGE SCALE GENOMIC DNA]</scope>
</reference>
<evidence type="ECO:0000313" key="2">
    <source>
        <dbReference type="Proteomes" id="UP000595566"/>
    </source>
</evidence>
<keyword evidence="2" id="KW-1185">Reference proteome</keyword>
<dbReference type="Proteomes" id="UP000595566">
    <property type="component" value="Segment"/>
</dbReference>
<organism evidence="1 2">
    <name type="scientific">Flavobacterium phage vB_FspM_immuto_2-6A</name>
    <dbReference type="NCBI Taxonomy" id="2801477"/>
    <lineage>
        <taxon>Viruses</taxon>
        <taxon>Duplodnaviria</taxon>
        <taxon>Heunggongvirae</taxon>
        <taxon>Uroviricota</taxon>
        <taxon>Caudoviricetes</taxon>
        <taxon>Immutovirus</taxon>
        <taxon>Immutovirus immuto</taxon>
    </lineage>
</organism>
<proteinExistence type="predicted"/>
<protein>
    <submittedName>
        <fullName evidence="1">Uncharacterized protein</fullName>
    </submittedName>
</protein>
<dbReference type="EMBL" id="MW353175">
    <property type="protein sequence ID" value="QQO91836.1"/>
    <property type="molecule type" value="Genomic_DNA"/>
</dbReference>
<sequence length="139" mass="15424">MKLDLLKKLIKEAVKEAVREELTVILSEDAKPVSKAPTVQHVTKYAEHKPVVTKPVPTGNPIMDLMNETKHSMTHGEYQNLVSATSDMVQAPGLGMNPITENFRQGPEPGLDISQFDFMMRAGDVYKASVEKDKQRFGG</sequence>
<gene>
    <name evidence="1" type="ORF">immuto26A_157</name>
</gene>
<name>A0A7T8ERK3_9CAUD</name>
<evidence type="ECO:0000313" key="1">
    <source>
        <dbReference type="EMBL" id="QQO91836.1"/>
    </source>
</evidence>
<accession>A0A7T8ERK3</accession>